<sequence>MSSAESKSDDLSDVKKEQYAKEVVLMMNKDLRVSRNIRAVWFFEHFDEQFQIDDTSKNWDQKELIICGIIPEGENGKRNVENEKFLLGPDTMITYLADMYKLVYVLDLSPSAFVAVGKKGDLLWNRILPALEASIKKTMQPFILPGSSKKFVPKLQISICVYNSYLALPQDQVLLQGIYLREMKDIDKMLEVIRKKLEILINHQMRHGTSFVSTWSNHKAKLTKSHLKKAAELRRMKYKNYRLINGKFYYDSHRRLRVREEYSSSSEEDEKDKKEEKMRIQYNFKDKGFIRSSWALIFMLRLGLLGTKMMNDNTPSNIIIISDGVCGVPDIKAVQTILTQLRGCTVSCSFIDLQNKNEEDPCFGHMSYPEVFQFFAGATYGTFMYANEINNVRVTDYRNTFHEAFLFWSFQKTIAYENAAEDFVATLSSEYLDFGHKGEFRHRFSFETYTITLRQLLYVRLREGFTLKSVEIDKAYNKENHVKIKKFEIITVVLCQPWKPQITLEYVITTKWMGKITHMSETTVEIYVIAPYKFLVDLFKSSKSDESALSVWNNPFELLRNTIQDILFADKLLLRLHAFMHDNQYIVPHELTDRNNCLFGVEDDELFVMISSHKKNSIEYNSVHDEKNVELFTTDDGPSNLTKSLSTSEESIILNENAGLSPRHIYEETEQIVTTEKRCLEIFEKPTDRILIKHKETPDIYDPLTRDLADEVELWRRKVVITNSLKKYLCCRSSIYQISPCHENIRCIQPNQLEYILHTIIYRRLNQGFSFAYGVDGVVNMVRQATKTMNNDGQSVPCVQQFIIQAPESYKAVLEKELCTNYSKQKVKIQKNETTKETEKKAAYEKFYEEDGSKFDYQLTFEAWTEPDDWTDKKKNKKTNNLNAKYPEEYESPKLIEEVNQIMKVMLTMDVIMTATTNKQMNYNNPLIFPINAIDDTQKKCDPDELYIKKYTDSYDMESLCRHAPERAIILFPCLGKDKNDPDSIDRTKSLLEVLHYEIDKEFDLCIKQPGSEYWHSQLGQVKKILDDEVLDLNLVENSLFEDQVLLKAPFKKKLTRSKSFNDLVEYKDLCKKVNPAFISERQLNLLYLKCDPDEYVPPKRCTRYYARRWSPSSIVLIALPDTIYDILDLNGKAITNKSAIPVCVYYIDESFLTDIMIHEEPKERFSPLIDFRYQRPHDDLSCRLRQMTQKTREEIRKKIVVPWYSNPRIEKLAYSYDVTFDFADFCNNFEEFTYSRAYVLSVYSALCNSKYVPEHVLKHMVEERCQEASREIVEYNEKLRIFCEHFDQNKKDGCVYDSDLHSISYSCVKEKTEFKLNFEHLKKRKSKFFKSPNESDSTSSSDENDPTLRNENHRESDTFDGTLDDATFDDDKSEISNVTMELEELKNSKCNNLLTIKTPIFVQLICAITLPNGEMVTFPASSIPNCIMDVLNMAPTEIGFNEMASMIDKIKVTIDMYIFTCPISQDIVRSKNQPYNYFVEDKIIVNQNFQVLNENVNDKKLDVTKIKDLDDEYSYSFGVQEFKILSQLYSDINYFIDSEEYFLMIRRVPKIFKRHELDKITNFTSTFSRGKSSLLDNRLKYSFKESDFVVKQEKILQGMIERFPTFDVEYLRMIGDYDKENDSLVFYCCEIANKERFKNLFKEGYSLYHSDNESLLSESEATREASIQCYSEPIKPTDCDSLIIDKPILDLENTLSSQLRQEYADPSTNMVDTNFWIMVLFKNNQIKYEKFRPDIIHSGKNNIRNSILLSFYGIDPPAPNVAQDLVEKINEDLEKATLNEFVRVMKINPNYIGLIPEDIHFIQKDHTLPTYKFTCAIPKELYSVINAFRHYLDQHMRNFLAIPKYENLSLYEFAYDFEVLKGENISKSCSNVKAFKSCPNIYDSNEDFARIVSNFYLYAKAYNEEKSELGIAAIEFKFIKAETKKSLTLNDLAKQEVNYHIRELLTENLDSIKAKINLRADSEISNSIIEEISPENGAQIVVLQFNIWETGNINIKEFRRKMNNVVQQSINDIYTEYSVLSRSCFENNTLLEKTPFSSNYSSTACILPPVRQKHVSGYSTLPTYKLQQIPGVNESIVDDYSPFIRKRSASDSYYVSGSLIDPLTLLNLYSEEEIDLSIYYEPVTINNPTTFYENGSDVAVEAEPPIAENREHSNSDDASSSFHIRRSSTINPGSSKRSSTDRDEPVAFRGQRSKTMPSGRRIIETILGTHEASGVFARSAVGNIEEVVENETDNAPTNIEYLNPLFMQNLLEWFDYIDDQPIRDNYSKCYQRTEMDIDSKIVIDSTHKVLEEKVLEAMPQNDFIHCQSINTLSKGNLVPGKLKVLLNEDVKPIYKRFDHGQIERGNENVVSHVSILFNYKLQKDIVKCSRNSKGSITRRIHSSSKSNQALRDMQYLVGLDPFVPRQHMLLIVIRGLKIILYTYNISPDLCISLKQSFVRTIQWHNAKSKMFKVIHLQKLGIYHLSPMVPKKDYSDVYDVFINKNPDALMDLDYPPSLLEIPDYSSYPSSYGKHIFRMFRDSPEIRLAPSNAFAENQYDQYRKLRADISHELLHRFKLQKFYSDVKEGNVEFEENLFKEALQAFKQVHFVYSPMLMFESWRSKIAEIRSFRGMANTSVEDKTAPRQSTNEKHIYKLQYDLANEYRTYLLSLGWSDLRFKYVCEESQLRNFCDSQYDPSKPFSPNIWLTKTCAAGMFMANVFFRKPYFCFYIYMWSCEENIKPTHQASNVMRKAAVFENVENAKLLEEIKIDLIRKSHVHSFTYDFHLRVADKHLIHRNDLIFPDDYSTHLYLHNFLKYYEYRPPCSRNCVYEAIYENKNMKIEATKVWNLIIDHHKTNKDSNVFVLQNGDCMLVQEEEIELCYHKYKYVKILFKVPVKPYRSNQLNLKVYIMLISKSEIFPILEEFEINAPDTIDVEKHWVSTVTFDLPEEIIVEDESEEEPEEPVLDNYGSELIFVTPSQIHITPKPVSNNSEIRITPIRKDPPKSETKNKIRNEDGMFVKNESEENADKKNKDQIDLEYIEIRGRNRRIEYDALNSYEYHNLYCFNENVVSSDEDNEELNIDEEEMELDLNIEDEQEFEEDNSFEFNNDYDYRNYQEQLLQVDYNNFDMLSSRNTRPELIRMKSYSEKQVSKAIQLRPRSRSYTSEAYRHFEHENEQRIPPLLLAQNDIRIYNDNERIDPNACNNTNIFAAKKLLNLSDSRVKYKSYENDINEEDETLDINSITTKEKQKIVIVPRENAAYIHHLQPDQKVLQEALEKRAIKIVELLKQEIGLSEFGLRKNRMWDLATRTRNKMDRKRRRTRNDTNIENGPRRAPTDPLPPITLGEIVYKKMPPDDLVELFDILEKFDVEDENNTNCDMSRLLRLINFENFMNFALQQFDDTHSIYFENNGEYLFIISRNNENLAMIFYLSPEYKLKVYVAFKDIPKYNKYRQKDKAAISEIKCVCDEAINVVMQYHWKCLATDTISGLRF</sequence>
<protein>
    <submittedName>
        <fullName evidence="2">VWFA domain-containing protein</fullName>
    </submittedName>
</protein>
<name>A0AC35U605_9BILA</name>
<reference evidence="2" key="1">
    <citation type="submission" date="2016-11" db="UniProtKB">
        <authorList>
            <consortium name="WormBaseParasite"/>
        </authorList>
    </citation>
    <scope>IDENTIFICATION</scope>
    <source>
        <strain evidence="2">KR3021</strain>
    </source>
</reference>
<organism evidence="1 2">
    <name type="scientific">Rhabditophanes sp. KR3021</name>
    <dbReference type="NCBI Taxonomy" id="114890"/>
    <lineage>
        <taxon>Eukaryota</taxon>
        <taxon>Metazoa</taxon>
        <taxon>Ecdysozoa</taxon>
        <taxon>Nematoda</taxon>
        <taxon>Chromadorea</taxon>
        <taxon>Rhabditida</taxon>
        <taxon>Tylenchina</taxon>
        <taxon>Panagrolaimomorpha</taxon>
        <taxon>Strongyloidoidea</taxon>
        <taxon>Alloionematidae</taxon>
        <taxon>Rhabditophanes</taxon>
    </lineage>
</organism>
<evidence type="ECO:0000313" key="1">
    <source>
        <dbReference type="Proteomes" id="UP000095286"/>
    </source>
</evidence>
<proteinExistence type="predicted"/>
<accession>A0AC35U605</accession>
<dbReference type="Proteomes" id="UP000095286">
    <property type="component" value="Unplaced"/>
</dbReference>
<dbReference type="WBParaSite" id="RSKR_0000801400.1">
    <property type="protein sequence ID" value="RSKR_0000801400.1"/>
    <property type="gene ID" value="RSKR_0000801400"/>
</dbReference>
<evidence type="ECO:0000313" key="2">
    <source>
        <dbReference type="WBParaSite" id="RSKR_0000801400.1"/>
    </source>
</evidence>